<reference evidence="2" key="1">
    <citation type="submission" date="2021-11" db="EMBL/GenBank/DDBJ databases">
        <authorList>
            <person name="Herlambang A."/>
            <person name="Guo Y."/>
            <person name="Takashima Y."/>
            <person name="Nishizawa T."/>
        </authorList>
    </citation>
    <scope>NUCLEOTIDE SEQUENCE</scope>
    <source>
        <strain evidence="2">E1425</strain>
    </source>
</reference>
<dbReference type="AlphaFoldDB" id="A0A9P3H6S7"/>
<feature type="compositionally biased region" description="Polar residues" evidence="1">
    <location>
        <begin position="301"/>
        <end position="311"/>
    </location>
</feature>
<feature type="region of interest" description="Disordered" evidence="1">
    <location>
        <begin position="276"/>
        <end position="379"/>
    </location>
</feature>
<accession>A0A9P3H6S7</accession>
<feature type="compositionally biased region" description="Low complexity" evidence="1">
    <location>
        <begin position="123"/>
        <end position="133"/>
    </location>
</feature>
<comment type="caution">
    <text evidence="2">The sequence shown here is derived from an EMBL/GenBank/DDBJ whole genome shotgun (WGS) entry which is preliminary data.</text>
</comment>
<dbReference type="Proteomes" id="UP000827284">
    <property type="component" value="Unassembled WGS sequence"/>
</dbReference>
<dbReference type="EMBL" id="BQFW01000005">
    <property type="protein sequence ID" value="GJJ71189.1"/>
    <property type="molecule type" value="Genomic_DNA"/>
</dbReference>
<reference evidence="2" key="2">
    <citation type="journal article" date="2022" name="Microbiol. Resour. Announc.">
        <title>Whole-Genome Sequence of Entomortierella parvispora E1425, a Mucoromycotan Fungus Associated with Burkholderiaceae-Related Endosymbiotic Bacteria.</title>
        <authorList>
            <person name="Herlambang A."/>
            <person name="Guo Y."/>
            <person name="Takashima Y."/>
            <person name="Narisawa K."/>
            <person name="Ohta H."/>
            <person name="Nishizawa T."/>
        </authorList>
    </citation>
    <scope>NUCLEOTIDE SEQUENCE</scope>
    <source>
        <strain evidence="2">E1425</strain>
    </source>
</reference>
<protein>
    <submittedName>
        <fullName evidence="2">Uncharacterized protein</fullName>
    </submittedName>
</protein>
<feature type="compositionally biased region" description="Polar residues" evidence="1">
    <location>
        <begin position="455"/>
        <end position="466"/>
    </location>
</feature>
<feature type="compositionally biased region" description="Polar residues" evidence="1">
    <location>
        <begin position="346"/>
        <end position="356"/>
    </location>
</feature>
<evidence type="ECO:0000313" key="3">
    <source>
        <dbReference type="Proteomes" id="UP000827284"/>
    </source>
</evidence>
<feature type="compositionally biased region" description="Basic and acidic residues" evidence="1">
    <location>
        <begin position="219"/>
        <end position="246"/>
    </location>
</feature>
<sequence length="650" mass="71399">MGIPIDLEMDEELRASSSHGATAVIHHHYRVPAASSPWPPPPAPPVLPPRHPQRRLTQHYQSLRQHYADQPAIHRQPSMTTTSTSPPQMQVQHQNQQQQQQQEQHIPSSLVLSPVPDASEPDQSQTTRQTQQQRHQRQQQRRSSASASALFRYYQQQQQQQQPSSQSQQPQQPSHMHSIAVRPRGNDSAVDVTTQSQVSVSPTTLATAPAPRSAPPPEPPRRRQSREEANVKDEEKEDRNRMTEAERIEQERIRAYRQAAEYERRKMALEREQLWRRCQQRSSSSTITNATEIQPLRRSGQRQQELSNRAPLTSDSVSSTTSCSKDNEATRTTPSAARATERAQGDNGSDSGVDMQSSEEEEEEEENENEKEEASQAVTTQSLVAGRHHHRSFYALGPHRAPQIRSAIPAWPSSHASVTANSSARTASEASTALPTVHVSASSTSPSTASTRRTISFTTNNDSNPQEMPVSHPHADSNAFSPIFNSMAGAALLPPMVSESHPRVLLGEHVNNAAVAPSLSVQHPLPPTAAVATLSRDITPPSSATTPQIILPASLSALAPGPATAPLLSHSAILVQLKETTESQGTMENHAVLQEQIRQALGPMVSIAMCCVLPDNPQDPDLLSKLVELPFVHHAWKSSLVNEGNNVEQP</sequence>
<feature type="compositionally biased region" description="Pro residues" evidence="1">
    <location>
        <begin position="37"/>
        <end position="50"/>
    </location>
</feature>
<feature type="compositionally biased region" description="Low complexity" evidence="1">
    <location>
        <begin position="313"/>
        <end position="338"/>
    </location>
</feature>
<feature type="compositionally biased region" description="Low complexity" evidence="1">
    <location>
        <begin position="141"/>
        <end position="174"/>
    </location>
</feature>
<feature type="region of interest" description="Disordered" evidence="1">
    <location>
        <begin position="70"/>
        <end position="246"/>
    </location>
</feature>
<feature type="region of interest" description="Disordered" evidence="1">
    <location>
        <begin position="32"/>
        <end position="52"/>
    </location>
</feature>
<feature type="region of interest" description="Disordered" evidence="1">
    <location>
        <begin position="422"/>
        <end position="474"/>
    </location>
</feature>
<feature type="compositionally biased region" description="Low complexity" evidence="1">
    <location>
        <begin position="76"/>
        <end position="104"/>
    </location>
</feature>
<name>A0A9P3H6S7_9FUNG</name>
<feature type="compositionally biased region" description="Acidic residues" evidence="1">
    <location>
        <begin position="357"/>
        <end position="371"/>
    </location>
</feature>
<organism evidence="2 3">
    <name type="scientific">Entomortierella parvispora</name>
    <dbReference type="NCBI Taxonomy" id="205924"/>
    <lineage>
        <taxon>Eukaryota</taxon>
        <taxon>Fungi</taxon>
        <taxon>Fungi incertae sedis</taxon>
        <taxon>Mucoromycota</taxon>
        <taxon>Mortierellomycotina</taxon>
        <taxon>Mortierellomycetes</taxon>
        <taxon>Mortierellales</taxon>
        <taxon>Mortierellaceae</taxon>
        <taxon>Entomortierella</taxon>
    </lineage>
</organism>
<feature type="compositionally biased region" description="Low complexity" evidence="1">
    <location>
        <begin position="188"/>
        <end position="211"/>
    </location>
</feature>
<keyword evidence="3" id="KW-1185">Reference proteome</keyword>
<proteinExistence type="predicted"/>
<gene>
    <name evidence="2" type="ORF">EMPS_03539</name>
</gene>
<feature type="compositionally biased region" description="Low complexity" evidence="1">
    <location>
        <begin position="422"/>
        <end position="454"/>
    </location>
</feature>
<feature type="compositionally biased region" description="Polar residues" evidence="1">
    <location>
        <begin position="280"/>
        <end position="292"/>
    </location>
</feature>
<evidence type="ECO:0000256" key="1">
    <source>
        <dbReference type="SAM" id="MobiDB-lite"/>
    </source>
</evidence>
<evidence type="ECO:0000313" key="2">
    <source>
        <dbReference type="EMBL" id="GJJ71189.1"/>
    </source>
</evidence>